<dbReference type="PANTHER" id="PTHR11766:SF0">
    <property type="entry name" value="TYROSINE--TRNA LIGASE, MITOCHONDRIAL"/>
    <property type="match status" value="1"/>
</dbReference>
<dbReference type="Pfam" id="PF00579">
    <property type="entry name" value="tRNA-synt_1b"/>
    <property type="match status" value="1"/>
</dbReference>
<dbReference type="EC" id="6.1.1.1" evidence="11"/>
<proteinExistence type="inferred from homology"/>
<dbReference type="Gene3D" id="3.10.290.10">
    <property type="entry name" value="RNA-binding S4 domain"/>
    <property type="match status" value="1"/>
</dbReference>
<protein>
    <recommendedName>
        <fullName evidence="11">Tyrosine--tRNA ligase</fullName>
        <ecNumber evidence="11">6.1.1.1</ecNumber>
    </recommendedName>
    <alternativeName>
        <fullName evidence="11">Tyrosyl-tRNA synthetase</fullName>
        <shortName evidence="11">TyrRS</shortName>
    </alternativeName>
</protein>
<evidence type="ECO:0000256" key="8">
    <source>
        <dbReference type="ARBA" id="ARBA00023146"/>
    </source>
</evidence>
<dbReference type="InterPro" id="IPR036986">
    <property type="entry name" value="S4_RNA-bd_sf"/>
</dbReference>
<keyword evidence="4 11" id="KW-0547">Nucleotide-binding</keyword>
<evidence type="ECO:0000256" key="3">
    <source>
        <dbReference type="ARBA" id="ARBA00022598"/>
    </source>
</evidence>
<dbReference type="CDD" id="cd00805">
    <property type="entry name" value="TyrRS_core"/>
    <property type="match status" value="1"/>
</dbReference>
<feature type="binding site" evidence="11">
    <location>
        <position position="180"/>
    </location>
    <ligand>
        <name>L-tyrosine</name>
        <dbReference type="ChEBI" id="CHEBI:58315"/>
    </ligand>
</feature>
<dbReference type="PROSITE" id="PS50889">
    <property type="entry name" value="S4"/>
    <property type="match status" value="1"/>
</dbReference>
<dbReference type="InterPro" id="IPR024088">
    <property type="entry name" value="Tyr-tRNA-ligase_bac-type"/>
</dbReference>
<dbReference type="InterPro" id="IPR002305">
    <property type="entry name" value="aa-tRNA-synth_Ic"/>
</dbReference>
<dbReference type="EMBL" id="JAFKGL010000024">
    <property type="protein sequence ID" value="MBN9413451.1"/>
    <property type="molecule type" value="Genomic_DNA"/>
</dbReference>
<feature type="short sequence motif" description="'KMSKS' region" evidence="11">
    <location>
        <begin position="236"/>
        <end position="240"/>
    </location>
</feature>
<dbReference type="GO" id="GO:0005829">
    <property type="term" value="C:cytosol"/>
    <property type="evidence" value="ECO:0007669"/>
    <property type="project" value="TreeGrafter"/>
</dbReference>
<comment type="similarity">
    <text evidence="10 11">Belongs to the class-I aminoacyl-tRNA synthetase family. TyrS type 1 subfamily.</text>
</comment>
<dbReference type="InterPro" id="IPR014729">
    <property type="entry name" value="Rossmann-like_a/b/a_fold"/>
</dbReference>
<evidence type="ECO:0000256" key="10">
    <source>
        <dbReference type="ARBA" id="ARBA00060965"/>
    </source>
</evidence>
<keyword evidence="3 11" id="KW-0436">Ligase</keyword>
<name>A0A8J7TV75_9PROT</name>
<accession>A0A8J7TV75</accession>
<comment type="subcellular location">
    <subcellularLocation>
        <location evidence="1 11">Cytoplasm</location>
    </subcellularLocation>
</comment>
<keyword evidence="6 12" id="KW-0694">RNA-binding</keyword>
<evidence type="ECO:0000256" key="6">
    <source>
        <dbReference type="ARBA" id="ARBA00022884"/>
    </source>
</evidence>
<feature type="binding site" evidence="11">
    <location>
        <position position="176"/>
    </location>
    <ligand>
        <name>L-tyrosine</name>
        <dbReference type="ChEBI" id="CHEBI:58315"/>
    </ligand>
</feature>
<dbReference type="CDD" id="cd00165">
    <property type="entry name" value="S4"/>
    <property type="match status" value="1"/>
</dbReference>
<evidence type="ECO:0000256" key="12">
    <source>
        <dbReference type="PROSITE-ProRule" id="PRU00182"/>
    </source>
</evidence>
<dbReference type="Proteomes" id="UP000664414">
    <property type="component" value="Unassembled WGS sequence"/>
</dbReference>
<comment type="function">
    <text evidence="11">Catalyzes the attachment of tyrosine to tRNA(Tyr) in a two-step reaction: tyrosine is first activated by ATP to form Tyr-AMP and then transferred to the acceptor end of tRNA(Tyr).</text>
</comment>
<comment type="catalytic activity">
    <reaction evidence="9 11">
        <text>tRNA(Tyr) + L-tyrosine + ATP = L-tyrosyl-tRNA(Tyr) + AMP + diphosphate + H(+)</text>
        <dbReference type="Rhea" id="RHEA:10220"/>
        <dbReference type="Rhea" id="RHEA-COMP:9706"/>
        <dbReference type="Rhea" id="RHEA-COMP:9707"/>
        <dbReference type="ChEBI" id="CHEBI:15378"/>
        <dbReference type="ChEBI" id="CHEBI:30616"/>
        <dbReference type="ChEBI" id="CHEBI:33019"/>
        <dbReference type="ChEBI" id="CHEBI:58315"/>
        <dbReference type="ChEBI" id="CHEBI:78442"/>
        <dbReference type="ChEBI" id="CHEBI:78536"/>
        <dbReference type="ChEBI" id="CHEBI:456215"/>
        <dbReference type="EC" id="6.1.1.1"/>
    </reaction>
</comment>
<dbReference type="PANTHER" id="PTHR11766">
    <property type="entry name" value="TYROSYL-TRNA SYNTHETASE"/>
    <property type="match status" value="1"/>
</dbReference>
<dbReference type="InterPro" id="IPR002307">
    <property type="entry name" value="Tyr-tRNA-ligase"/>
</dbReference>
<dbReference type="InterPro" id="IPR024107">
    <property type="entry name" value="Tyr-tRNA-ligase_bac_1"/>
</dbReference>
<keyword evidence="8 11" id="KW-0030">Aminoacyl-tRNA synthetase</keyword>
<dbReference type="SUPFAM" id="SSF52374">
    <property type="entry name" value="Nucleotidylyl transferase"/>
    <property type="match status" value="1"/>
</dbReference>
<evidence type="ECO:0000256" key="9">
    <source>
        <dbReference type="ARBA" id="ARBA00048248"/>
    </source>
</evidence>
<feature type="short sequence motif" description="'HIGH' region" evidence="11">
    <location>
        <begin position="44"/>
        <end position="53"/>
    </location>
</feature>
<evidence type="ECO:0000256" key="5">
    <source>
        <dbReference type="ARBA" id="ARBA00022840"/>
    </source>
</evidence>
<keyword evidence="7 11" id="KW-0648">Protein biosynthesis</keyword>
<gene>
    <name evidence="11" type="primary">tyrS</name>
    <name evidence="13" type="ORF">J0H12_05970</name>
</gene>
<dbReference type="GO" id="GO:0006437">
    <property type="term" value="P:tyrosyl-tRNA aminoacylation"/>
    <property type="evidence" value="ECO:0007669"/>
    <property type="project" value="UniProtKB-UniRule"/>
</dbReference>
<sequence>MKPFSSEFLKESHARGFIHQGTDLEGLDQLLSSQTVIAYLGFDATAKSLHVGNLVQIMRLRLLQRSGHKPIVLMGGGTTRIGDPSGKDEMRQVLDETKIAENLESIKKIFAKYLTFGDGPTDAVMVNNADWLNSLNYLDFLRDYGRHFSINRMLTFDSVRQRLEREQSLSFLEFNYMILQAFDFLELHRRYGIKLQMGGADQWGNIISGVDLIRRLTQQEAFGLTSPLITTASGAKMGKTAQGAIWLEANLLSPYNFWQYWRNTADGDVGRFLRLFTDLPLTEIERLEKLKDAEINEAKKILADETTKLCHGENAVLEARKIAANLFENPEGNLSASAIPTILIDENLFSQGLPIYEALRLGGLAESNGEARRLIRGGGARIDDQPIENESLSLNLGDLKDKDYFKLSAGKKRHVLLKLQKA</sequence>
<evidence type="ECO:0000256" key="1">
    <source>
        <dbReference type="ARBA" id="ARBA00004496"/>
    </source>
</evidence>
<evidence type="ECO:0000313" key="13">
    <source>
        <dbReference type="EMBL" id="MBN9413451.1"/>
    </source>
</evidence>
<evidence type="ECO:0000256" key="2">
    <source>
        <dbReference type="ARBA" id="ARBA00022490"/>
    </source>
</evidence>
<reference evidence="13" key="1">
    <citation type="submission" date="2021-02" db="EMBL/GenBank/DDBJ databases">
        <title>Thiocyanate and organic carbon inputs drive convergent selection for specific autotrophic Afipia and Thiobacillus strains within complex microbiomes.</title>
        <authorList>
            <person name="Huddy R.J."/>
            <person name="Sachdeva R."/>
            <person name="Kadzinga F."/>
            <person name="Kantor R.S."/>
            <person name="Harrison S.T.L."/>
            <person name="Banfield J.F."/>
        </authorList>
    </citation>
    <scope>NUCLEOTIDE SEQUENCE</scope>
    <source>
        <strain evidence="13">SCN18_10_11_15_R4_P_38_20</strain>
    </source>
</reference>
<comment type="subunit">
    <text evidence="11">Homodimer.</text>
</comment>
<dbReference type="FunFam" id="1.10.240.10:FF:000001">
    <property type="entry name" value="Tyrosine--tRNA ligase"/>
    <property type="match status" value="1"/>
</dbReference>
<dbReference type="SUPFAM" id="SSF55174">
    <property type="entry name" value="Alpha-L RNA-binding motif"/>
    <property type="match status" value="1"/>
</dbReference>
<comment type="caution">
    <text evidence="13">The sequence shown here is derived from an EMBL/GenBank/DDBJ whole genome shotgun (WGS) entry which is preliminary data.</text>
</comment>
<dbReference type="HAMAP" id="MF_02006">
    <property type="entry name" value="Tyr_tRNA_synth_type1"/>
    <property type="match status" value="1"/>
</dbReference>
<dbReference type="PRINTS" id="PR01040">
    <property type="entry name" value="TRNASYNTHTYR"/>
</dbReference>
<evidence type="ECO:0000256" key="4">
    <source>
        <dbReference type="ARBA" id="ARBA00022741"/>
    </source>
</evidence>
<keyword evidence="5 11" id="KW-0067">ATP-binding</keyword>
<dbReference type="GO" id="GO:0003723">
    <property type="term" value="F:RNA binding"/>
    <property type="evidence" value="ECO:0007669"/>
    <property type="project" value="UniProtKB-KW"/>
</dbReference>
<feature type="binding site" evidence="11">
    <location>
        <position position="39"/>
    </location>
    <ligand>
        <name>L-tyrosine</name>
        <dbReference type="ChEBI" id="CHEBI:58315"/>
    </ligand>
</feature>
<dbReference type="GO" id="GO:0004831">
    <property type="term" value="F:tyrosine-tRNA ligase activity"/>
    <property type="evidence" value="ECO:0007669"/>
    <property type="project" value="UniProtKB-UniRule"/>
</dbReference>
<dbReference type="GO" id="GO:0005524">
    <property type="term" value="F:ATP binding"/>
    <property type="evidence" value="ECO:0007669"/>
    <property type="project" value="UniProtKB-UniRule"/>
</dbReference>
<dbReference type="AlphaFoldDB" id="A0A8J7TV75"/>
<keyword evidence="2 11" id="KW-0963">Cytoplasm</keyword>
<dbReference type="FunFam" id="3.40.50.620:FF:000008">
    <property type="entry name" value="Tyrosine--tRNA ligase"/>
    <property type="match status" value="1"/>
</dbReference>
<dbReference type="Gene3D" id="3.40.50.620">
    <property type="entry name" value="HUPs"/>
    <property type="match status" value="1"/>
</dbReference>
<dbReference type="GO" id="GO:0042803">
    <property type="term" value="F:protein homodimerization activity"/>
    <property type="evidence" value="ECO:0007669"/>
    <property type="project" value="UniProtKB-ARBA"/>
</dbReference>
<evidence type="ECO:0000256" key="11">
    <source>
        <dbReference type="HAMAP-Rule" id="MF_02006"/>
    </source>
</evidence>
<evidence type="ECO:0000256" key="7">
    <source>
        <dbReference type="ARBA" id="ARBA00022917"/>
    </source>
</evidence>
<dbReference type="NCBIfam" id="TIGR00234">
    <property type="entry name" value="tyrS"/>
    <property type="match status" value="1"/>
</dbReference>
<organism evidence="13 14">
    <name type="scientific">Candidatus Paracaedimonas acanthamoebae</name>
    <dbReference type="NCBI Taxonomy" id="244581"/>
    <lineage>
        <taxon>Bacteria</taxon>
        <taxon>Pseudomonadati</taxon>
        <taxon>Pseudomonadota</taxon>
        <taxon>Alphaproteobacteria</taxon>
        <taxon>Holosporales</taxon>
        <taxon>Caedimonadaceae</taxon>
        <taxon>Candidatus Paracaedimonas</taxon>
    </lineage>
</organism>
<feature type="binding site" evidence="11">
    <location>
        <position position="239"/>
    </location>
    <ligand>
        <name>ATP</name>
        <dbReference type="ChEBI" id="CHEBI:30616"/>
    </ligand>
</feature>
<dbReference type="Gene3D" id="1.10.240.10">
    <property type="entry name" value="Tyrosyl-Transfer RNA Synthetase"/>
    <property type="match status" value="1"/>
</dbReference>
<evidence type="ECO:0000313" key="14">
    <source>
        <dbReference type="Proteomes" id="UP000664414"/>
    </source>
</evidence>